<evidence type="ECO:0000313" key="3">
    <source>
        <dbReference type="Proteomes" id="UP001432027"/>
    </source>
</evidence>
<dbReference type="EMBL" id="BTSX01000004">
    <property type="protein sequence ID" value="GMS97017.1"/>
    <property type="molecule type" value="Genomic_DNA"/>
</dbReference>
<feature type="non-terminal residue" evidence="2">
    <location>
        <position position="1"/>
    </location>
</feature>
<organism evidence="2 3">
    <name type="scientific">Pristionchus entomophagus</name>
    <dbReference type="NCBI Taxonomy" id="358040"/>
    <lineage>
        <taxon>Eukaryota</taxon>
        <taxon>Metazoa</taxon>
        <taxon>Ecdysozoa</taxon>
        <taxon>Nematoda</taxon>
        <taxon>Chromadorea</taxon>
        <taxon>Rhabditida</taxon>
        <taxon>Rhabditina</taxon>
        <taxon>Diplogasteromorpha</taxon>
        <taxon>Diplogasteroidea</taxon>
        <taxon>Neodiplogasteridae</taxon>
        <taxon>Pristionchus</taxon>
    </lineage>
</organism>
<comment type="caution">
    <text evidence="2">The sequence shown here is derived from an EMBL/GenBank/DDBJ whole genome shotgun (WGS) entry which is preliminary data.</text>
</comment>
<protein>
    <recommendedName>
        <fullName evidence="4">WAP domain-containing protein</fullName>
    </recommendedName>
</protein>
<proteinExistence type="predicted"/>
<feature type="region of interest" description="Disordered" evidence="1">
    <location>
        <begin position="1"/>
        <end position="27"/>
    </location>
</feature>
<evidence type="ECO:0000313" key="2">
    <source>
        <dbReference type="EMBL" id="GMS97017.1"/>
    </source>
</evidence>
<accession>A0AAV5TRE9</accession>
<keyword evidence="3" id="KW-1185">Reference proteome</keyword>
<evidence type="ECO:0008006" key="4">
    <source>
        <dbReference type="Google" id="ProtNLM"/>
    </source>
</evidence>
<evidence type="ECO:0000256" key="1">
    <source>
        <dbReference type="SAM" id="MobiDB-lite"/>
    </source>
</evidence>
<dbReference type="Proteomes" id="UP001432027">
    <property type="component" value="Unassembled WGS sequence"/>
</dbReference>
<name>A0AAV5TRE9_9BILA</name>
<feature type="compositionally biased region" description="Polar residues" evidence="1">
    <location>
        <begin position="1"/>
        <end position="14"/>
    </location>
</feature>
<gene>
    <name evidence="2" type="ORF">PENTCL1PPCAC_19192</name>
</gene>
<reference evidence="2" key="1">
    <citation type="submission" date="2023-10" db="EMBL/GenBank/DDBJ databases">
        <title>Genome assembly of Pristionchus species.</title>
        <authorList>
            <person name="Yoshida K."/>
            <person name="Sommer R.J."/>
        </authorList>
    </citation>
    <scope>NUCLEOTIDE SEQUENCE</scope>
    <source>
        <strain evidence="2">RS0144</strain>
    </source>
</reference>
<feature type="non-terminal residue" evidence="2">
    <location>
        <position position="104"/>
    </location>
</feature>
<dbReference type="AlphaFoldDB" id="A0AAV5TRE9"/>
<sequence>RLTNASPTLSRNAISSRSPHRSHSSPTLKCQIDTAEKSAEVPCRQARYCVTFLFPNGQTTKGCAEPVALPVGGGRAVARECERLGENCKTEFGVTACCCKGDLC</sequence>